<dbReference type="EMBL" id="BGPR01000112">
    <property type="protein sequence ID" value="GBL95546.1"/>
    <property type="molecule type" value="Genomic_DNA"/>
</dbReference>
<protein>
    <submittedName>
        <fullName evidence="1">Uncharacterized protein</fullName>
    </submittedName>
</protein>
<proteinExistence type="predicted"/>
<accession>A0A4Y2BW75</accession>
<name>A0A4Y2BW75_ARAVE</name>
<sequence length="107" mass="12288">MQYLILCKDLHSRALHSPQIRPFHAKIGSQCEKLMRIRAAWSEVWIFNHSGYPTVPFGMPGHKCGNTTGVYKWGRFSRSRGNRSRRGFGVIRSGWICNAWTVVNDLP</sequence>
<reference evidence="1 2" key="1">
    <citation type="journal article" date="2019" name="Sci. Rep.">
        <title>Orb-weaving spider Araneus ventricosus genome elucidates the spidroin gene catalogue.</title>
        <authorList>
            <person name="Kono N."/>
            <person name="Nakamura H."/>
            <person name="Ohtoshi R."/>
            <person name="Moran D.A.P."/>
            <person name="Shinohara A."/>
            <person name="Yoshida Y."/>
            <person name="Fujiwara M."/>
            <person name="Mori M."/>
            <person name="Tomita M."/>
            <person name="Arakawa K."/>
        </authorList>
    </citation>
    <scope>NUCLEOTIDE SEQUENCE [LARGE SCALE GENOMIC DNA]</scope>
</reference>
<comment type="caution">
    <text evidence="1">The sequence shown here is derived from an EMBL/GenBank/DDBJ whole genome shotgun (WGS) entry which is preliminary data.</text>
</comment>
<keyword evidence="2" id="KW-1185">Reference proteome</keyword>
<dbReference type="Proteomes" id="UP000499080">
    <property type="component" value="Unassembled WGS sequence"/>
</dbReference>
<evidence type="ECO:0000313" key="1">
    <source>
        <dbReference type="EMBL" id="GBL95546.1"/>
    </source>
</evidence>
<organism evidence="1 2">
    <name type="scientific">Araneus ventricosus</name>
    <name type="common">Orbweaver spider</name>
    <name type="synonym">Epeira ventricosa</name>
    <dbReference type="NCBI Taxonomy" id="182803"/>
    <lineage>
        <taxon>Eukaryota</taxon>
        <taxon>Metazoa</taxon>
        <taxon>Ecdysozoa</taxon>
        <taxon>Arthropoda</taxon>
        <taxon>Chelicerata</taxon>
        <taxon>Arachnida</taxon>
        <taxon>Araneae</taxon>
        <taxon>Araneomorphae</taxon>
        <taxon>Entelegynae</taxon>
        <taxon>Araneoidea</taxon>
        <taxon>Araneidae</taxon>
        <taxon>Araneus</taxon>
    </lineage>
</organism>
<gene>
    <name evidence="1" type="ORF">AVEN_54144_1</name>
</gene>
<dbReference type="AlphaFoldDB" id="A0A4Y2BW75"/>
<evidence type="ECO:0000313" key="2">
    <source>
        <dbReference type="Proteomes" id="UP000499080"/>
    </source>
</evidence>